<dbReference type="Proteomes" id="UP000827872">
    <property type="component" value="Linkage Group LG03"/>
</dbReference>
<accession>A0ACB8ELE0</accession>
<dbReference type="EMBL" id="CM037616">
    <property type="protein sequence ID" value="KAH7993313.1"/>
    <property type="molecule type" value="Genomic_DNA"/>
</dbReference>
<sequence>MTDASSGGERSTNTSPTLDESDPELYYEEEEEEQDEETGSESESKSESESQSEDEDLRSIMSEDSVYPLYEPAPTDLGADSELTLYSCCVKNDAKLLQEKLDSRVTREEVMELDINGRNGLMVACYKGFIDIVTGLSKCPYVNVNHQDNDGNTALMIASQAGFSAIVTYLLNYYPALEIEMRDHRGLTALMKAAMQGKNDCVSALLLAGSTCEETSGSDNDEDDNVGKHSGGRCPGSCMHKGPICCSFKFTNATEGADLTAVDPLKKKTAQEWATLTGRFETTLRFRALLQRPCAEQFSNKYSPEWPALSELVAQELAKSRTQCLSEKIRAMFTFTFPHDPEPDGVLDHMVRTTTCLASPFVATACQTVCPDSPPEVGKHRLSVPEILNEYTPDPDAKSMVGESSCNGQLTEPTWVLVPYRPRSTIMKFLSLPLRLHSNSVYPGGIPKIKLTKSPAQNAEKLPKSSSCQNTLKLPRWRYQEVREEKKKTEEAAGKPKKKSKKKKRRKGKS</sequence>
<protein>
    <submittedName>
        <fullName evidence="1">Uncharacterized protein</fullName>
    </submittedName>
</protein>
<gene>
    <name evidence="1" type="ORF">K3G42_030609</name>
</gene>
<evidence type="ECO:0000313" key="2">
    <source>
        <dbReference type="Proteomes" id="UP000827872"/>
    </source>
</evidence>
<reference evidence="1" key="1">
    <citation type="submission" date="2021-08" db="EMBL/GenBank/DDBJ databases">
        <title>The first chromosome-level gecko genome reveals the dynamic sex chromosomes of Neotropical dwarf geckos (Sphaerodactylidae: Sphaerodactylus).</title>
        <authorList>
            <person name="Pinto B.J."/>
            <person name="Keating S.E."/>
            <person name="Gamble T."/>
        </authorList>
    </citation>
    <scope>NUCLEOTIDE SEQUENCE</scope>
    <source>
        <strain evidence="1">TG3544</strain>
    </source>
</reference>
<name>A0ACB8ELE0_9SAUR</name>
<organism evidence="1 2">
    <name type="scientific">Sphaerodactylus townsendi</name>
    <dbReference type="NCBI Taxonomy" id="933632"/>
    <lineage>
        <taxon>Eukaryota</taxon>
        <taxon>Metazoa</taxon>
        <taxon>Chordata</taxon>
        <taxon>Craniata</taxon>
        <taxon>Vertebrata</taxon>
        <taxon>Euteleostomi</taxon>
        <taxon>Lepidosauria</taxon>
        <taxon>Squamata</taxon>
        <taxon>Bifurcata</taxon>
        <taxon>Gekkota</taxon>
        <taxon>Sphaerodactylidae</taxon>
        <taxon>Sphaerodactylus</taxon>
    </lineage>
</organism>
<evidence type="ECO:0000313" key="1">
    <source>
        <dbReference type="EMBL" id="KAH7993313.1"/>
    </source>
</evidence>
<proteinExistence type="predicted"/>
<comment type="caution">
    <text evidence="1">The sequence shown here is derived from an EMBL/GenBank/DDBJ whole genome shotgun (WGS) entry which is preliminary data.</text>
</comment>
<keyword evidence="2" id="KW-1185">Reference proteome</keyword>